<keyword evidence="3 5" id="KW-1133">Transmembrane helix</keyword>
<sequence length="110" mass="12199">MSSGIWGSVIRRLIAALSVWKMVDTQIRDQLARQRTELANERTLLAYIRTALGFVIVGVPAVWWVDYPYIQALGGLSLVVGAGCVGLGIRRFMTVRSFVAREFGVQEGSR</sequence>
<evidence type="ECO:0000259" key="6">
    <source>
        <dbReference type="Pfam" id="PF02656"/>
    </source>
</evidence>
<feature type="domain" description="DUF202" evidence="6">
    <location>
        <begin position="35"/>
        <end position="96"/>
    </location>
</feature>
<name>A0A7S8FE80_9BACT</name>
<dbReference type="GO" id="GO:0012505">
    <property type="term" value="C:endomembrane system"/>
    <property type="evidence" value="ECO:0007669"/>
    <property type="project" value="UniProtKB-SubCell"/>
</dbReference>
<dbReference type="EMBL" id="CP047423">
    <property type="protein sequence ID" value="QPD04198.1"/>
    <property type="molecule type" value="Genomic_DNA"/>
</dbReference>
<feature type="transmembrane region" description="Helical" evidence="5">
    <location>
        <begin position="69"/>
        <end position="89"/>
    </location>
</feature>
<evidence type="ECO:0000256" key="3">
    <source>
        <dbReference type="ARBA" id="ARBA00022989"/>
    </source>
</evidence>
<organism evidence="7 8">
    <name type="scientific">Candidatus Nitrospira kreftii</name>
    <dbReference type="NCBI Taxonomy" id="2652173"/>
    <lineage>
        <taxon>Bacteria</taxon>
        <taxon>Pseudomonadati</taxon>
        <taxon>Nitrospirota</taxon>
        <taxon>Nitrospiria</taxon>
        <taxon>Nitrospirales</taxon>
        <taxon>Nitrospiraceae</taxon>
        <taxon>Nitrospira</taxon>
    </lineage>
</organism>
<feature type="transmembrane region" description="Helical" evidence="5">
    <location>
        <begin position="44"/>
        <end position="63"/>
    </location>
</feature>
<dbReference type="InterPro" id="IPR003807">
    <property type="entry name" value="DUF202"/>
</dbReference>
<dbReference type="Pfam" id="PF02656">
    <property type="entry name" value="DUF202"/>
    <property type="match status" value="1"/>
</dbReference>
<evidence type="ECO:0000256" key="4">
    <source>
        <dbReference type="ARBA" id="ARBA00023136"/>
    </source>
</evidence>
<dbReference type="AlphaFoldDB" id="A0A7S8FE80"/>
<dbReference type="Proteomes" id="UP000593737">
    <property type="component" value="Chromosome"/>
</dbReference>
<comment type="subcellular location">
    <subcellularLocation>
        <location evidence="1">Endomembrane system</location>
        <topology evidence="1">Multi-pass membrane protein</topology>
    </subcellularLocation>
</comment>
<evidence type="ECO:0000256" key="2">
    <source>
        <dbReference type="ARBA" id="ARBA00022692"/>
    </source>
</evidence>
<evidence type="ECO:0000256" key="5">
    <source>
        <dbReference type="SAM" id="Phobius"/>
    </source>
</evidence>
<protein>
    <recommendedName>
        <fullName evidence="6">DUF202 domain-containing protein</fullName>
    </recommendedName>
</protein>
<evidence type="ECO:0000313" key="8">
    <source>
        <dbReference type="Proteomes" id="UP000593737"/>
    </source>
</evidence>
<evidence type="ECO:0000256" key="1">
    <source>
        <dbReference type="ARBA" id="ARBA00004127"/>
    </source>
</evidence>
<evidence type="ECO:0000313" key="7">
    <source>
        <dbReference type="EMBL" id="QPD04198.1"/>
    </source>
</evidence>
<gene>
    <name evidence="7" type="ORF">Nkreftii_001972</name>
</gene>
<keyword evidence="4 5" id="KW-0472">Membrane</keyword>
<reference evidence="7 8" key="1">
    <citation type="journal article" date="2020" name="ISME J.">
        <title>Enrichment and physiological characterization of a novel comammox Nitrospira indicates ammonium inhibition of complete nitrification.</title>
        <authorList>
            <person name="Sakoula D."/>
            <person name="Koch H."/>
            <person name="Frank J."/>
            <person name="Jetten M.S.M."/>
            <person name="van Kessel M.A.H.J."/>
            <person name="Lucker S."/>
        </authorList>
    </citation>
    <scope>NUCLEOTIDE SEQUENCE [LARGE SCALE GENOMIC DNA]</scope>
    <source>
        <strain evidence="7">Comreactor17</strain>
    </source>
</reference>
<accession>A0A7S8FE80</accession>
<keyword evidence="2 5" id="KW-0812">Transmembrane</keyword>
<proteinExistence type="predicted"/>
<dbReference type="KEGG" id="nkf:Nkreftii_001972"/>